<dbReference type="GO" id="GO:0070679">
    <property type="term" value="F:inositol 1,4,5 trisphosphate binding"/>
    <property type="evidence" value="ECO:0007669"/>
    <property type="project" value="UniProtKB-UniRule"/>
</dbReference>
<dbReference type="GO" id="GO:0005886">
    <property type="term" value="C:plasma membrane"/>
    <property type="evidence" value="ECO:0007669"/>
    <property type="project" value="TreeGrafter"/>
</dbReference>
<comment type="subunit">
    <text evidence="1">Homotetramer.</text>
</comment>
<dbReference type="GO" id="GO:0005509">
    <property type="term" value="F:calcium ion binding"/>
    <property type="evidence" value="ECO:0007669"/>
    <property type="project" value="TreeGrafter"/>
</dbReference>
<reference evidence="2" key="1">
    <citation type="submission" date="2020-04" db="EMBL/GenBank/DDBJ databases">
        <authorList>
            <person name="Alioto T."/>
            <person name="Alioto T."/>
            <person name="Gomez Garrido J."/>
        </authorList>
    </citation>
    <scope>NUCLEOTIDE SEQUENCE</scope>
    <source>
        <strain evidence="2">A484AB</strain>
    </source>
</reference>
<gene>
    <name evidence="2" type="ORF">PACLA_8A087673</name>
</gene>
<dbReference type="Gene3D" id="2.80.10.50">
    <property type="match status" value="1"/>
</dbReference>
<evidence type="ECO:0000313" key="3">
    <source>
        <dbReference type="Proteomes" id="UP001152795"/>
    </source>
</evidence>
<dbReference type="OrthoDB" id="6017668at2759"/>
<comment type="caution">
    <text evidence="2">The sequence shown here is derived from an EMBL/GenBank/DDBJ whole genome shotgun (WGS) entry which is preliminary data.</text>
</comment>
<name>A0A7D9DSD2_PARCT</name>
<dbReference type="EMBL" id="CACRXK020001614">
    <property type="protein sequence ID" value="CAB3990168.1"/>
    <property type="molecule type" value="Genomic_DNA"/>
</dbReference>
<accession>A0A7D9DSD2</accession>
<sequence length="239" mass="26551">MNSTTSVLHIGDIVSLYTEGLDSGFLSTLGLVDDRCVVQPAAGDLNNPPKKFRDCLFKICPMNRYSAQKQFWKSAKPILSTARDTVLLTKLHHAAELEKKQNESEKKKLLGQVVKYGHVVQILHVKSNKYLTANKRLPAHLEKNAMRVTLDTNGNEGSWFYVLPFYKLRSQGDDVVVNDKVILSPVNAGQPLHASGSELIDNPGCYEVNCVSSETNWKVSLFLSFGENNEETLKGVSTV</sequence>
<keyword evidence="1" id="KW-0107">Calcium channel</keyword>
<dbReference type="GO" id="GO:0005220">
    <property type="term" value="F:inositol 1,4,5-trisphosphate-gated calcium channel activity"/>
    <property type="evidence" value="ECO:0007669"/>
    <property type="project" value="UniProtKB-UniRule"/>
</dbReference>
<dbReference type="InterPro" id="IPR014821">
    <property type="entry name" value="Ins145_P3_rcpt"/>
</dbReference>
<protein>
    <recommendedName>
        <fullName evidence="1">Inositol 1,4,5-trisphosphate receptor</fullName>
    </recommendedName>
</protein>
<dbReference type="GO" id="GO:0005789">
    <property type="term" value="C:endoplasmic reticulum membrane"/>
    <property type="evidence" value="ECO:0007669"/>
    <property type="project" value="UniProtKB-SubCell"/>
</dbReference>
<dbReference type="AlphaFoldDB" id="A0A7D9DSD2"/>
<organism evidence="2 3">
    <name type="scientific">Paramuricea clavata</name>
    <name type="common">Red gorgonian</name>
    <name type="synonym">Violescent sea-whip</name>
    <dbReference type="NCBI Taxonomy" id="317549"/>
    <lineage>
        <taxon>Eukaryota</taxon>
        <taxon>Metazoa</taxon>
        <taxon>Cnidaria</taxon>
        <taxon>Anthozoa</taxon>
        <taxon>Octocorallia</taxon>
        <taxon>Malacalcyonacea</taxon>
        <taxon>Plexauridae</taxon>
        <taxon>Paramuricea</taxon>
    </lineage>
</organism>
<dbReference type="InterPro" id="IPR015925">
    <property type="entry name" value="Ryanodine_IP3_receptor"/>
</dbReference>
<evidence type="ECO:0000256" key="1">
    <source>
        <dbReference type="RuleBase" id="RU368044"/>
    </source>
</evidence>
<dbReference type="FunFam" id="2.80.10.50:FF:000002">
    <property type="entry name" value="Inositol 1,4,5-trisphosphate receptor type 2"/>
    <property type="match status" value="1"/>
</dbReference>
<proteinExistence type="inferred from homology"/>
<keyword evidence="1" id="KW-0406">Ion transport</keyword>
<dbReference type="GO" id="GO:0030667">
    <property type="term" value="C:secretory granule membrane"/>
    <property type="evidence" value="ECO:0007669"/>
    <property type="project" value="TreeGrafter"/>
</dbReference>
<dbReference type="GO" id="GO:0016529">
    <property type="term" value="C:sarcoplasmic reticulum"/>
    <property type="evidence" value="ECO:0007669"/>
    <property type="project" value="TreeGrafter"/>
</dbReference>
<dbReference type="InterPro" id="IPR036300">
    <property type="entry name" value="MIR_dom_sf"/>
</dbReference>
<keyword evidence="1" id="KW-0472">Membrane</keyword>
<dbReference type="GO" id="GO:0035091">
    <property type="term" value="F:phosphatidylinositol binding"/>
    <property type="evidence" value="ECO:0007669"/>
    <property type="project" value="TreeGrafter"/>
</dbReference>
<comment type="function">
    <text evidence="1">Receptor for inositol 1,4,5-trisphosphate, a second messenger that mediates the release of intracellular calcium.</text>
</comment>
<keyword evidence="1 2" id="KW-0675">Receptor</keyword>
<dbReference type="PRINTS" id="PR00779">
    <property type="entry name" value="INSP3RECEPTR"/>
</dbReference>
<dbReference type="SUPFAM" id="SSF82109">
    <property type="entry name" value="MIR domain"/>
    <property type="match status" value="1"/>
</dbReference>
<keyword evidence="1" id="KW-1071">Ligand-gated ion channel</keyword>
<keyword evidence="1" id="KW-0813">Transport</keyword>
<comment type="subcellular location">
    <subcellularLocation>
        <location evidence="1">Endoplasmic reticulum membrane</location>
        <topology evidence="1">Multi-pass membrane protein</topology>
    </subcellularLocation>
</comment>
<dbReference type="Proteomes" id="UP001152795">
    <property type="component" value="Unassembled WGS sequence"/>
</dbReference>
<comment type="domain">
    <text evidence="1">The receptor contains a calcium channel in its C-terminal extremity. Its large N-terminal cytoplasmic region has the ligand-binding site in the N-terminus and modulatory sites in the middle portion immediately upstream of the channel region.</text>
</comment>
<dbReference type="PROSITE" id="PS50919">
    <property type="entry name" value="MIR"/>
    <property type="match status" value="1"/>
</dbReference>
<dbReference type="SMART" id="SM00472">
    <property type="entry name" value="MIR"/>
    <property type="match status" value="2"/>
</dbReference>
<keyword evidence="1" id="KW-0106">Calcium</keyword>
<dbReference type="InterPro" id="IPR000493">
    <property type="entry name" value="InsP3_rcpt"/>
</dbReference>
<dbReference type="PANTHER" id="PTHR13715:SF102">
    <property type="entry name" value="INOSITOL 1,4,5-TRISPHOSPHATE RECEPTOR"/>
    <property type="match status" value="1"/>
</dbReference>
<keyword evidence="1" id="KW-0256">Endoplasmic reticulum</keyword>
<keyword evidence="1" id="KW-0109">Calcium transport</keyword>
<comment type="similarity">
    <text evidence="1">Belongs to the InsP3 receptor family.</text>
</comment>
<dbReference type="PANTHER" id="PTHR13715">
    <property type="entry name" value="RYANODINE RECEPTOR AND IP3 RECEPTOR"/>
    <property type="match status" value="1"/>
</dbReference>
<dbReference type="GO" id="GO:0051209">
    <property type="term" value="P:release of sequestered calcium ion into cytosol"/>
    <property type="evidence" value="ECO:0007669"/>
    <property type="project" value="UniProtKB-UniRule"/>
</dbReference>
<dbReference type="Pfam" id="PF08709">
    <property type="entry name" value="Ins145_P3_rec"/>
    <property type="match status" value="1"/>
</dbReference>
<evidence type="ECO:0000313" key="2">
    <source>
        <dbReference type="EMBL" id="CAB3990168.1"/>
    </source>
</evidence>
<keyword evidence="1" id="KW-0407">Ion channel</keyword>
<dbReference type="InterPro" id="IPR016093">
    <property type="entry name" value="MIR_motif"/>
</dbReference>
<keyword evidence="3" id="KW-1185">Reference proteome</keyword>